<protein>
    <submittedName>
        <fullName evidence="2">BgTH12-01658</fullName>
    </submittedName>
</protein>
<organism evidence="2 3">
    <name type="scientific">Blumeria graminis f. sp. triticale</name>
    <dbReference type="NCBI Taxonomy" id="1689686"/>
    <lineage>
        <taxon>Eukaryota</taxon>
        <taxon>Fungi</taxon>
        <taxon>Dikarya</taxon>
        <taxon>Ascomycota</taxon>
        <taxon>Pezizomycotina</taxon>
        <taxon>Leotiomycetes</taxon>
        <taxon>Erysiphales</taxon>
        <taxon>Erysiphaceae</taxon>
        <taxon>Blumeria</taxon>
    </lineage>
</organism>
<reference evidence="2" key="1">
    <citation type="submission" date="2020-10" db="EMBL/GenBank/DDBJ databases">
        <authorList>
            <person name="Muller C M."/>
        </authorList>
    </citation>
    <scope>NUCLEOTIDE SEQUENCE</scope>
    <source>
        <strain evidence="2">THUN-12</strain>
    </source>
</reference>
<name>A0A9W4CZL3_BLUGR</name>
<gene>
    <name evidence="2" type="ORF">BGTH12_LOCUS2764</name>
</gene>
<feature type="region of interest" description="Disordered" evidence="1">
    <location>
        <begin position="1"/>
        <end position="22"/>
    </location>
</feature>
<feature type="compositionally biased region" description="Basic and acidic residues" evidence="1">
    <location>
        <begin position="1"/>
        <end position="11"/>
    </location>
</feature>
<dbReference type="AlphaFoldDB" id="A0A9W4CZL3"/>
<evidence type="ECO:0000313" key="2">
    <source>
        <dbReference type="EMBL" id="CAD6501406.1"/>
    </source>
</evidence>
<comment type="caution">
    <text evidence="2">The sequence shown here is derived from an EMBL/GenBank/DDBJ whole genome shotgun (WGS) entry which is preliminary data.</text>
</comment>
<dbReference type="EMBL" id="CAJHIT010000005">
    <property type="protein sequence ID" value="CAD6501406.1"/>
    <property type="molecule type" value="Genomic_DNA"/>
</dbReference>
<sequence>MSGIRWRETHGNKYSGSQWQRRRERKLRIERQHIDGIDQERVVGTNRARGSSLERGRKKRQVYIAFYRAYSIADSEAQDSRRPPVLSIYRFTDITYHP</sequence>
<proteinExistence type="predicted"/>
<evidence type="ECO:0000313" key="3">
    <source>
        <dbReference type="Proteomes" id="UP000683417"/>
    </source>
</evidence>
<evidence type="ECO:0000256" key="1">
    <source>
        <dbReference type="SAM" id="MobiDB-lite"/>
    </source>
</evidence>
<dbReference type="Proteomes" id="UP000683417">
    <property type="component" value="Unassembled WGS sequence"/>
</dbReference>
<accession>A0A9W4CZL3</accession>